<dbReference type="InterPro" id="IPR036291">
    <property type="entry name" value="NAD(P)-bd_dom_sf"/>
</dbReference>
<dbReference type="InterPro" id="IPR046346">
    <property type="entry name" value="Aminoacid_DH-like_N_sf"/>
</dbReference>
<dbReference type="GO" id="GO:0009073">
    <property type="term" value="P:aromatic amino acid family biosynthetic process"/>
    <property type="evidence" value="ECO:0007669"/>
    <property type="project" value="UniProtKB-KW"/>
</dbReference>
<evidence type="ECO:0000256" key="5">
    <source>
        <dbReference type="ARBA" id="ARBA00023002"/>
    </source>
</evidence>
<keyword evidence="5 10" id="KW-0560">Oxidoreductase</keyword>
<feature type="domain" description="Quinate/shikimate 5-dehydrogenase/glutamyl-tRNA reductase" evidence="8">
    <location>
        <begin position="126"/>
        <end position="183"/>
    </location>
</feature>
<dbReference type="RefSeq" id="WP_158351988.1">
    <property type="nucleotide sequence ID" value="NZ_CP032998.1"/>
</dbReference>
<dbReference type="NCBIfam" id="TIGR00507">
    <property type="entry name" value="aroE"/>
    <property type="match status" value="1"/>
</dbReference>
<dbReference type="Gene3D" id="3.40.50.10860">
    <property type="entry name" value="Leucine Dehydrogenase, chain A, domain 1"/>
    <property type="match status" value="1"/>
</dbReference>
<keyword evidence="6" id="KW-0057">Aromatic amino acid biosynthesis</keyword>
<dbReference type="CDD" id="cd01065">
    <property type="entry name" value="NAD_bind_Shikimate_DH"/>
    <property type="match status" value="1"/>
</dbReference>
<dbReference type="UniPathway" id="UPA00053">
    <property type="reaction ID" value="UER00087"/>
</dbReference>
<feature type="domain" description="Shikimate dehydrogenase substrate binding N-terminal" evidence="9">
    <location>
        <begin position="11"/>
        <end position="93"/>
    </location>
</feature>
<dbReference type="EMBL" id="CP032998">
    <property type="protein sequence ID" value="QCI26549.1"/>
    <property type="molecule type" value="Genomic_DNA"/>
</dbReference>
<evidence type="ECO:0000259" key="8">
    <source>
        <dbReference type="Pfam" id="PF01488"/>
    </source>
</evidence>
<comment type="pathway">
    <text evidence="1">Metabolic intermediate biosynthesis; chorismate biosynthesis; chorismate from D-erythrose 4-phosphate and phosphoenolpyruvate: step 4/7.</text>
</comment>
<gene>
    <name evidence="10" type="ORF">D9V79_01515</name>
</gene>
<dbReference type="SUPFAM" id="SSF53223">
    <property type="entry name" value="Aminoacid dehydrogenase-like, N-terminal domain"/>
    <property type="match status" value="1"/>
</dbReference>
<protein>
    <recommendedName>
        <fullName evidence="2">shikimate dehydrogenase (NADP(+))</fullName>
        <ecNumber evidence="2">1.1.1.25</ecNumber>
    </recommendedName>
</protein>
<dbReference type="GO" id="GO:0004764">
    <property type="term" value="F:shikimate 3-dehydrogenase (NADP+) activity"/>
    <property type="evidence" value="ECO:0007669"/>
    <property type="project" value="UniProtKB-EC"/>
</dbReference>
<dbReference type="NCBIfam" id="NF001310">
    <property type="entry name" value="PRK00258.1-2"/>
    <property type="match status" value="1"/>
</dbReference>
<name>A0A4D6YAW3_9GAMM</name>
<dbReference type="Pfam" id="PF08501">
    <property type="entry name" value="Shikimate_dh_N"/>
    <property type="match status" value="1"/>
</dbReference>
<dbReference type="PANTHER" id="PTHR21089:SF1">
    <property type="entry name" value="BIFUNCTIONAL 3-DEHYDROQUINATE DEHYDRATASE_SHIKIMATE DEHYDROGENASE, CHLOROPLASTIC"/>
    <property type="match status" value="1"/>
</dbReference>
<keyword evidence="3" id="KW-0028">Amino-acid biosynthesis</keyword>
<dbReference type="GO" id="GO:0005829">
    <property type="term" value="C:cytosol"/>
    <property type="evidence" value="ECO:0007669"/>
    <property type="project" value="TreeGrafter"/>
</dbReference>
<dbReference type="EC" id="1.1.1.25" evidence="2"/>
<comment type="catalytic activity">
    <reaction evidence="7">
        <text>shikimate + NADP(+) = 3-dehydroshikimate + NADPH + H(+)</text>
        <dbReference type="Rhea" id="RHEA:17737"/>
        <dbReference type="ChEBI" id="CHEBI:15378"/>
        <dbReference type="ChEBI" id="CHEBI:16630"/>
        <dbReference type="ChEBI" id="CHEBI:36208"/>
        <dbReference type="ChEBI" id="CHEBI:57783"/>
        <dbReference type="ChEBI" id="CHEBI:58349"/>
        <dbReference type="EC" id="1.1.1.25"/>
    </reaction>
</comment>
<proteinExistence type="predicted"/>
<dbReference type="InterPro" id="IPR006151">
    <property type="entry name" value="Shikm_DH/Glu-tRNA_Rdtase"/>
</dbReference>
<dbReference type="Pfam" id="PF01488">
    <property type="entry name" value="Shikimate_DH"/>
    <property type="match status" value="1"/>
</dbReference>
<dbReference type="InterPro" id="IPR022893">
    <property type="entry name" value="Shikimate_DH_fam"/>
</dbReference>
<dbReference type="AlphaFoldDB" id="A0A4D6YAW3"/>
<dbReference type="InterPro" id="IPR011342">
    <property type="entry name" value="Shikimate_DH"/>
</dbReference>
<keyword evidence="11" id="KW-1185">Reference proteome</keyword>
<evidence type="ECO:0000256" key="2">
    <source>
        <dbReference type="ARBA" id="ARBA00012962"/>
    </source>
</evidence>
<dbReference type="GO" id="GO:0008652">
    <property type="term" value="P:amino acid biosynthetic process"/>
    <property type="evidence" value="ECO:0007669"/>
    <property type="project" value="UniProtKB-KW"/>
</dbReference>
<evidence type="ECO:0000313" key="10">
    <source>
        <dbReference type="EMBL" id="QCI26549.1"/>
    </source>
</evidence>
<dbReference type="GO" id="GO:0019632">
    <property type="term" value="P:shikimate metabolic process"/>
    <property type="evidence" value="ECO:0007669"/>
    <property type="project" value="InterPro"/>
</dbReference>
<accession>A0A4D6YAW3</accession>
<evidence type="ECO:0000256" key="3">
    <source>
        <dbReference type="ARBA" id="ARBA00022605"/>
    </source>
</evidence>
<evidence type="ECO:0000256" key="4">
    <source>
        <dbReference type="ARBA" id="ARBA00022857"/>
    </source>
</evidence>
<evidence type="ECO:0000256" key="6">
    <source>
        <dbReference type="ARBA" id="ARBA00023141"/>
    </source>
</evidence>
<dbReference type="OrthoDB" id="9776868at2"/>
<dbReference type="FunFam" id="3.40.50.10860:FF:000006">
    <property type="entry name" value="Shikimate dehydrogenase (NADP(+))"/>
    <property type="match status" value="1"/>
</dbReference>
<evidence type="ECO:0000259" key="9">
    <source>
        <dbReference type="Pfam" id="PF08501"/>
    </source>
</evidence>
<keyword evidence="4" id="KW-0521">NADP</keyword>
<reference evidence="10 11" key="1">
    <citation type="submission" date="2018-10" db="EMBL/GenBank/DDBJ databases">
        <title>Comparative functional genomics of the obligate endosymbiont Buchnera aphidicola.</title>
        <authorList>
            <person name="Chong R.A."/>
        </authorList>
    </citation>
    <scope>NUCLEOTIDE SEQUENCE [LARGE SCALE GENOMIC DNA]</scope>
    <source>
        <strain evidence="10 11">Ssp</strain>
    </source>
</reference>
<dbReference type="InterPro" id="IPR013708">
    <property type="entry name" value="Shikimate_DH-bd_N"/>
</dbReference>
<organism evidence="10 11">
    <name type="scientific">Buchnera aphidicola</name>
    <name type="common">Stegophylla sp.</name>
    <dbReference type="NCBI Taxonomy" id="2315800"/>
    <lineage>
        <taxon>Bacteria</taxon>
        <taxon>Pseudomonadati</taxon>
        <taxon>Pseudomonadota</taxon>
        <taxon>Gammaproteobacteria</taxon>
        <taxon>Enterobacterales</taxon>
        <taxon>Erwiniaceae</taxon>
        <taxon>Buchnera</taxon>
    </lineage>
</organism>
<evidence type="ECO:0000256" key="7">
    <source>
        <dbReference type="ARBA" id="ARBA00049442"/>
    </source>
</evidence>
<evidence type="ECO:0000256" key="1">
    <source>
        <dbReference type="ARBA" id="ARBA00004871"/>
    </source>
</evidence>
<evidence type="ECO:0000313" key="11">
    <source>
        <dbReference type="Proteomes" id="UP000298636"/>
    </source>
</evidence>
<dbReference type="Gene3D" id="3.40.50.720">
    <property type="entry name" value="NAD(P)-binding Rossmann-like Domain"/>
    <property type="match status" value="1"/>
</dbReference>
<dbReference type="GO" id="GO:0050661">
    <property type="term" value="F:NADP binding"/>
    <property type="evidence" value="ECO:0007669"/>
    <property type="project" value="InterPro"/>
</dbReference>
<dbReference type="PANTHER" id="PTHR21089">
    <property type="entry name" value="SHIKIMATE DEHYDROGENASE"/>
    <property type="match status" value="1"/>
</dbReference>
<dbReference type="GO" id="GO:0009423">
    <property type="term" value="P:chorismate biosynthetic process"/>
    <property type="evidence" value="ECO:0007669"/>
    <property type="project" value="UniProtKB-UniPathway"/>
</dbReference>
<dbReference type="SUPFAM" id="SSF51735">
    <property type="entry name" value="NAD(P)-binding Rossmann-fold domains"/>
    <property type="match status" value="1"/>
</dbReference>
<dbReference type="Proteomes" id="UP000298636">
    <property type="component" value="Chromosome"/>
</dbReference>
<sequence>MIYLQKGNYVLFGNPVQHSKSPIIYHLFAQQVNLDFCYNIQNVENNSFYKVIDIFFKSRGLGANITVPFKKKAYNFAHLLTKRAYISGAVNTLKMMENKQILGDNTDGIGLLYDLRRLNYINAGFHILVIGSGGAARGIIPYLLYSNCFVYVLNRTVENANNIVSCFQHLGFIKVIELCQLNRVRYNLVIHTTSFVTHKNDDFFIPSMSFDSNKTSFYDICYSDDLTFFLKWCKNLGARCYSDGIGMLVSQAAYSFYCWNRILPNIELVINFLNRNKTYRIKK</sequence>